<dbReference type="InterPro" id="IPR025110">
    <property type="entry name" value="AMP-bd_C"/>
</dbReference>
<sequence length="316" mass="33935">MLTPLSHGVGLRNGVLRPLVHRETALYCDAWDAGRWLDLFGTYRTGSPLAPPAMLEALATEQSRRPRNPPAWEAVATMAASPSPELVGLLCRTLSGHVVNALGSTESGGSIATRLTDPPERAARSVGHPMPGIELRRKPATGPDQASPVELRSASTCLGTFDRDSGRLLWRAADTDGWFPTGDLMRPDGEGGLAYAGRAADRISGTTQLMIPVLDVEAELRAHPAVADAVLVGYPAEHGDLPCAVVVPAGERAPGLAELRTWLAGRGMTDWYWPTRVETVPRFPRNELGKVRKNVLRAWLTGARPLPATDDDPTRA</sequence>
<evidence type="ECO:0000313" key="5">
    <source>
        <dbReference type="Proteomes" id="UP000217676"/>
    </source>
</evidence>
<name>A0A160NWB2_STRLU</name>
<dbReference type="InterPro" id="IPR045851">
    <property type="entry name" value="AMP-bd_C_sf"/>
</dbReference>
<dbReference type="GO" id="GO:0031956">
    <property type="term" value="F:medium-chain fatty acid-CoA ligase activity"/>
    <property type="evidence" value="ECO:0007669"/>
    <property type="project" value="TreeGrafter"/>
</dbReference>
<dbReference type="PANTHER" id="PTHR43201:SF32">
    <property type="entry name" value="2-SUCCINYLBENZOATE--COA LIGASE, CHLOROPLASTIC_PEROXISOMAL"/>
    <property type="match status" value="1"/>
</dbReference>
<dbReference type="EMBL" id="AP017424">
    <property type="protein sequence ID" value="BAU82989.1"/>
    <property type="molecule type" value="Genomic_DNA"/>
</dbReference>
<evidence type="ECO:0000259" key="2">
    <source>
        <dbReference type="Pfam" id="PF00501"/>
    </source>
</evidence>
<dbReference type="Gene3D" id="3.40.50.12780">
    <property type="entry name" value="N-terminal domain of ligase-like"/>
    <property type="match status" value="1"/>
</dbReference>
<dbReference type="Pfam" id="PF00501">
    <property type="entry name" value="AMP-binding"/>
    <property type="match status" value="1"/>
</dbReference>
<dbReference type="GO" id="GO:0006631">
    <property type="term" value="P:fatty acid metabolic process"/>
    <property type="evidence" value="ECO:0007669"/>
    <property type="project" value="TreeGrafter"/>
</dbReference>
<organism evidence="4 5">
    <name type="scientific">Streptomyces laurentii</name>
    <dbReference type="NCBI Taxonomy" id="39478"/>
    <lineage>
        <taxon>Bacteria</taxon>
        <taxon>Bacillati</taxon>
        <taxon>Actinomycetota</taxon>
        <taxon>Actinomycetes</taxon>
        <taxon>Kitasatosporales</taxon>
        <taxon>Streptomycetaceae</taxon>
        <taxon>Streptomyces</taxon>
    </lineage>
</organism>
<evidence type="ECO:0000256" key="1">
    <source>
        <dbReference type="SAM" id="MobiDB-lite"/>
    </source>
</evidence>
<dbReference type="Gene3D" id="3.30.300.30">
    <property type="match status" value="1"/>
</dbReference>
<keyword evidence="5" id="KW-1185">Reference proteome</keyword>
<feature type="domain" description="AMP-binding enzyme C-terminal" evidence="3">
    <location>
        <begin position="216"/>
        <end position="290"/>
    </location>
</feature>
<evidence type="ECO:0000313" key="4">
    <source>
        <dbReference type="EMBL" id="BAU82989.1"/>
    </source>
</evidence>
<protein>
    <submittedName>
        <fullName evidence="4">Uncharacterized protein</fullName>
    </submittedName>
</protein>
<dbReference type="Pfam" id="PF13193">
    <property type="entry name" value="AMP-binding_C"/>
    <property type="match status" value="1"/>
</dbReference>
<accession>A0A160NWB2</accession>
<dbReference type="RefSeq" id="WP_359878222.1">
    <property type="nucleotide sequence ID" value="NZ_JBEYHT010000027.1"/>
</dbReference>
<dbReference type="InterPro" id="IPR042099">
    <property type="entry name" value="ANL_N_sf"/>
</dbReference>
<evidence type="ECO:0000259" key="3">
    <source>
        <dbReference type="Pfam" id="PF13193"/>
    </source>
</evidence>
<dbReference type="Proteomes" id="UP000217676">
    <property type="component" value="Chromosome"/>
</dbReference>
<reference evidence="4 5" key="1">
    <citation type="journal article" date="2016" name="Genome Announc.">
        <title>Complete Genome Sequence of Thiostrepton-Producing Streptomyces laurentii ATCC 31255.</title>
        <authorList>
            <person name="Doi K."/>
            <person name="Fujino Y."/>
            <person name="Nagayoshi Y."/>
            <person name="Ohshima T."/>
            <person name="Ogata S."/>
        </authorList>
    </citation>
    <scope>NUCLEOTIDE SEQUENCE [LARGE SCALE GENOMIC DNA]</scope>
    <source>
        <strain evidence="4 5">ATCC 31255</strain>
    </source>
</reference>
<proteinExistence type="predicted"/>
<dbReference type="InterPro" id="IPR000873">
    <property type="entry name" value="AMP-dep_synth/lig_dom"/>
</dbReference>
<feature type="region of interest" description="Disordered" evidence="1">
    <location>
        <begin position="109"/>
        <end position="149"/>
    </location>
</feature>
<dbReference type="KEGG" id="slau:SLA_2052"/>
<gene>
    <name evidence="4" type="ORF">SLA_2052</name>
</gene>
<dbReference type="SUPFAM" id="SSF56801">
    <property type="entry name" value="Acetyl-CoA synthetase-like"/>
    <property type="match status" value="1"/>
</dbReference>
<dbReference type="PANTHER" id="PTHR43201">
    <property type="entry name" value="ACYL-COA SYNTHETASE"/>
    <property type="match status" value="1"/>
</dbReference>
<feature type="domain" description="AMP-dependent synthetase/ligase" evidence="2">
    <location>
        <begin position="2"/>
        <end position="136"/>
    </location>
</feature>
<dbReference type="AlphaFoldDB" id="A0A160NWB2"/>